<dbReference type="SMART" id="SM00850">
    <property type="entry name" value="LytTR"/>
    <property type="match status" value="1"/>
</dbReference>
<keyword evidence="1" id="KW-0597">Phosphoprotein</keyword>
<dbReference type="Pfam" id="PF04397">
    <property type="entry name" value="LytTR"/>
    <property type="match status" value="1"/>
</dbReference>
<dbReference type="RefSeq" id="WP_389358627.1">
    <property type="nucleotide sequence ID" value="NZ_JBIACK010000001.1"/>
</dbReference>
<dbReference type="Gene3D" id="3.40.50.2300">
    <property type="match status" value="1"/>
</dbReference>
<dbReference type="Proteomes" id="UP001601059">
    <property type="component" value="Unassembled WGS sequence"/>
</dbReference>
<gene>
    <name evidence="4" type="ORF">ACFYKX_04970</name>
</gene>
<evidence type="ECO:0000313" key="5">
    <source>
        <dbReference type="Proteomes" id="UP001601059"/>
    </source>
</evidence>
<dbReference type="SUPFAM" id="SSF52172">
    <property type="entry name" value="CheY-like"/>
    <property type="match status" value="1"/>
</dbReference>
<keyword evidence="5" id="KW-1185">Reference proteome</keyword>
<proteinExistence type="predicted"/>
<evidence type="ECO:0000259" key="3">
    <source>
        <dbReference type="PROSITE" id="PS50930"/>
    </source>
</evidence>
<dbReference type="Pfam" id="PF00072">
    <property type="entry name" value="Response_reg"/>
    <property type="match status" value="1"/>
</dbReference>
<feature type="modified residue" description="4-aspartylphosphate" evidence="1">
    <location>
        <position position="57"/>
    </location>
</feature>
<dbReference type="PROSITE" id="PS50930">
    <property type="entry name" value="HTH_LYTTR"/>
    <property type="match status" value="1"/>
</dbReference>
<name>A0ABW6K707_9BACI</name>
<protein>
    <submittedName>
        <fullName evidence="4">LytR/AlgR family response regulator transcription factor</fullName>
    </submittedName>
</protein>
<dbReference type="SMART" id="SM00448">
    <property type="entry name" value="REC"/>
    <property type="match status" value="1"/>
</dbReference>
<feature type="domain" description="Response regulatory" evidence="2">
    <location>
        <begin position="6"/>
        <end position="120"/>
    </location>
</feature>
<dbReference type="EMBL" id="JBIACK010000001">
    <property type="protein sequence ID" value="MFE8699973.1"/>
    <property type="molecule type" value="Genomic_DNA"/>
</dbReference>
<reference evidence="4 5" key="1">
    <citation type="submission" date="2024-08" db="EMBL/GenBank/DDBJ databases">
        <title>Two novel Cytobacillus novel species.</title>
        <authorList>
            <person name="Liu G."/>
        </authorList>
    </citation>
    <scope>NUCLEOTIDE SEQUENCE [LARGE SCALE GENOMIC DNA]</scope>
    <source>
        <strain evidence="4 5">FJAT-54145</strain>
    </source>
</reference>
<dbReference type="PROSITE" id="PS50110">
    <property type="entry name" value="RESPONSE_REGULATORY"/>
    <property type="match status" value="1"/>
</dbReference>
<organism evidence="4 5">
    <name type="scientific">Cytobacillus spartinae</name>
    <dbReference type="NCBI Taxonomy" id="3299023"/>
    <lineage>
        <taxon>Bacteria</taxon>
        <taxon>Bacillati</taxon>
        <taxon>Bacillota</taxon>
        <taxon>Bacilli</taxon>
        <taxon>Bacillales</taxon>
        <taxon>Bacillaceae</taxon>
        <taxon>Cytobacillus</taxon>
    </lineage>
</organism>
<dbReference type="InterPro" id="IPR046947">
    <property type="entry name" value="LytR-like"/>
</dbReference>
<dbReference type="Gene3D" id="2.40.50.1020">
    <property type="entry name" value="LytTr DNA-binding domain"/>
    <property type="match status" value="1"/>
</dbReference>
<feature type="domain" description="HTH LytTR-type" evidence="3">
    <location>
        <begin position="133"/>
        <end position="235"/>
    </location>
</feature>
<evidence type="ECO:0000259" key="2">
    <source>
        <dbReference type="PROSITE" id="PS50110"/>
    </source>
</evidence>
<dbReference type="InterPro" id="IPR001789">
    <property type="entry name" value="Sig_transdc_resp-reg_receiver"/>
</dbReference>
<comment type="caution">
    <text evidence="4">The sequence shown here is derived from an EMBL/GenBank/DDBJ whole genome shotgun (WGS) entry which is preliminary data.</text>
</comment>
<dbReference type="PANTHER" id="PTHR37299:SF1">
    <property type="entry name" value="STAGE 0 SPORULATION PROTEIN A HOMOLOG"/>
    <property type="match status" value="1"/>
</dbReference>
<evidence type="ECO:0000256" key="1">
    <source>
        <dbReference type="PROSITE-ProRule" id="PRU00169"/>
    </source>
</evidence>
<accession>A0ABW6K707</accession>
<evidence type="ECO:0000313" key="4">
    <source>
        <dbReference type="EMBL" id="MFE8699973.1"/>
    </source>
</evidence>
<dbReference type="InterPro" id="IPR007492">
    <property type="entry name" value="LytTR_DNA-bd_dom"/>
</dbReference>
<dbReference type="PANTHER" id="PTHR37299">
    <property type="entry name" value="TRANSCRIPTIONAL REGULATOR-RELATED"/>
    <property type="match status" value="1"/>
</dbReference>
<sequence>MGPKIKLIIAEDNLDAQEIMIRFIHPLKDFEVIGVAENGENLVELVANKKPHLIIADINMPKLNGIDAISACIKIQPELRVIFTTAYPEYAVDAFDLNAIDYVVKPIKKERLYVALEKVKKLILSSYIKRSILTIKMDRVSYFIHLSSIICIEKANRKTIIHTIDQTYETNESLESISEKLADQFFRSHRSFIVNLDYISHITLEGDSYFAHFRNYPHYAHVSKLRVNDLLESIS</sequence>
<dbReference type="InterPro" id="IPR011006">
    <property type="entry name" value="CheY-like_superfamily"/>
</dbReference>